<feature type="region of interest" description="Disordered" evidence="1">
    <location>
        <begin position="153"/>
        <end position="177"/>
    </location>
</feature>
<sequence>MTASRRHLILVASVAVLGTACSPSAPPPPSADLPDGRVHVTGEGRPGDDWEDEGLLGENLPVRSDLAAMWQSVLWADGYLRRSDVDCHYAGRTVEATRVWQSNRGLAADGIVGPKTFGRAGRQLLARDGAIHYEGAEHTVRFRRDQDGRYSVLDGGTHKPLRRDRPTLSSCEEAAGS</sequence>
<feature type="domain" description="Peptidoglycan binding-like" evidence="3">
    <location>
        <begin position="71"/>
        <end position="117"/>
    </location>
</feature>
<keyword evidence="5" id="KW-1185">Reference proteome</keyword>
<dbReference type="InterPro" id="IPR006311">
    <property type="entry name" value="TAT_signal"/>
</dbReference>
<dbReference type="SUPFAM" id="SSF47090">
    <property type="entry name" value="PGBD-like"/>
    <property type="match status" value="1"/>
</dbReference>
<dbReference type="Gene3D" id="1.10.101.10">
    <property type="entry name" value="PGBD-like superfamily/PGBD"/>
    <property type="match status" value="1"/>
</dbReference>
<reference evidence="5" key="1">
    <citation type="journal article" date="2019" name="Int. J. Syst. Evol. Microbiol.">
        <title>The Global Catalogue of Microorganisms (GCM) 10K type strain sequencing project: providing services to taxonomists for standard genome sequencing and annotation.</title>
        <authorList>
            <consortium name="The Broad Institute Genomics Platform"/>
            <consortium name="The Broad Institute Genome Sequencing Center for Infectious Disease"/>
            <person name="Wu L."/>
            <person name="Ma J."/>
        </authorList>
    </citation>
    <scope>NUCLEOTIDE SEQUENCE [LARGE SCALE GENOMIC DNA]</scope>
    <source>
        <strain evidence="5">JCM 18324</strain>
    </source>
</reference>
<evidence type="ECO:0000256" key="2">
    <source>
        <dbReference type="SAM" id="SignalP"/>
    </source>
</evidence>
<evidence type="ECO:0000256" key="1">
    <source>
        <dbReference type="SAM" id="MobiDB-lite"/>
    </source>
</evidence>
<gene>
    <name evidence="4" type="ORF">GCM10023329_42440</name>
</gene>
<dbReference type="InterPro" id="IPR036366">
    <property type="entry name" value="PGBDSf"/>
</dbReference>
<evidence type="ECO:0000313" key="5">
    <source>
        <dbReference type="Proteomes" id="UP001501147"/>
    </source>
</evidence>
<evidence type="ECO:0000313" key="4">
    <source>
        <dbReference type="EMBL" id="GAA4787020.1"/>
    </source>
</evidence>
<organism evidence="4 5">
    <name type="scientific">Streptomyces sanyensis</name>
    <dbReference type="NCBI Taxonomy" id="568869"/>
    <lineage>
        <taxon>Bacteria</taxon>
        <taxon>Bacillati</taxon>
        <taxon>Actinomycetota</taxon>
        <taxon>Actinomycetes</taxon>
        <taxon>Kitasatosporales</taxon>
        <taxon>Streptomycetaceae</taxon>
        <taxon>Streptomyces</taxon>
    </lineage>
</organism>
<name>A0ABP9AWT1_9ACTN</name>
<feature type="signal peptide" evidence="2">
    <location>
        <begin position="1"/>
        <end position="25"/>
    </location>
</feature>
<proteinExistence type="predicted"/>
<dbReference type="EMBL" id="BAABJV010000012">
    <property type="protein sequence ID" value="GAA4787020.1"/>
    <property type="molecule type" value="Genomic_DNA"/>
</dbReference>
<comment type="caution">
    <text evidence="4">The sequence shown here is derived from an EMBL/GenBank/DDBJ whole genome shotgun (WGS) entry which is preliminary data.</text>
</comment>
<dbReference type="InterPro" id="IPR002477">
    <property type="entry name" value="Peptidoglycan-bd-like"/>
</dbReference>
<dbReference type="PROSITE" id="PS51318">
    <property type="entry name" value="TAT"/>
    <property type="match status" value="1"/>
</dbReference>
<evidence type="ECO:0000259" key="3">
    <source>
        <dbReference type="Pfam" id="PF01471"/>
    </source>
</evidence>
<feature type="compositionally biased region" description="Basic and acidic residues" evidence="1">
    <location>
        <begin position="34"/>
        <end position="48"/>
    </location>
</feature>
<keyword evidence="2" id="KW-0732">Signal</keyword>
<feature type="chain" id="PRO_5046730211" description="Peptidoglycan binding-like domain-containing protein" evidence="2">
    <location>
        <begin position="26"/>
        <end position="177"/>
    </location>
</feature>
<protein>
    <recommendedName>
        <fullName evidence="3">Peptidoglycan binding-like domain-containing protein</fullName>
    </recommendedName>
</protein>
<dbReference type="PROSITE" id="PS51257">
    <property type="entry name" value="PROKAR_LIPOPROTEIN"/>
    <property type="match status" value="1"/>
</dbReference>
<feature type="region of interest" description="Disordered" evidence="1">
    <location>
        <begin position="22"/>
        <end position="53"/>
    </location>
</feature>
<accession>A0ABP9AWT1</accession>
<dbReference type="Proteomes" id="UP001501147">
    <property type="component" value="Unassembled WGS sequence"/>
</dbReference>
<dbReference type="InterPro" id="IPR036365">
    <property type="entry name" value="PGBD-like_sf"/>
</dbReference>
<dbReference type="RefSeq" id="WP_345615013.1">
    <property type="nucleotide sequence ID" value="NZ_BAABJV010000012.1"/>
</dbReference>
<dbReference type="Pfam" id="PF01471">
    <property type="entry name" value="PG_binding_1"/>
    <property type="match status" value="1"/>
</dbReference>